<reference evidence="2" key="1">
    <citation type="journal article" date="2022" name="Int. J. Mol. Sci.">
        <title>Draft Genome of Tanacetum Coccineum: Genomic Comparison of Closely Related Tanacetum-Family Plants.</title>
        <authorList>
            <person name="Yamashiro T."/>
            <person name="Shiraishi A."/>
            <person name="Nakayama K."/>
            <person name="Satake H."/>
        </authorList>
    </citation>
    <scope>NUCLEOTIDE SEQUENCE</scope>
</reference>
<dbReference type="EMBL" id="BQNB010013128">
    <property type="protein sequence ID" value="GJT12192.1"/>
    <property type="molecule type" value="Genomic_DNA"/>
</dbReference>
<reference evidence="2" key="2">
    <citation type="submission" date="2022-01" db="EMBL/GenBank/DDBJ databases">
        <authorList>
            <person name="Yamashiro T."/>
            <person name="Shiraishi A."/>
            <person name="Satake H."/>
            <person name="Nakayama K."/>
        </authorList>
    </citation>
    <scope>NUCLEOTIDE SEQUENCE</scope>
</reference>
<feature type="region of interest" description="Disordered" evidence="1">
    <location>
        <begin position="269"/>
        <end position="361"/>
    </location>
</feature>
<feature type="compositionally biased region" description="Acidic residues" evidence="1">
    <location>
        <begin position="323"/>
        <end position="334"/>
    </location>
</feature>
<keyword evidence="3" id="KW-1185">Reference proteome</keyword>
<evidence type="ECO:0000256" key="1">
    <source>
        <dbReference type="SAM" id="MobiDB-lite"/>
    </source>
</evidence>
<feature type="compositionally biased region" description="Polar residues" evidence="1">
    <location>
        <begin position="284"/>
        <end position="296"/>
    </location>
</feature>
<evidence type="ECO:0000313" key="2">
    <source>
        <dbReference type="EMBL" id="GJT12192.1"/>
    </source>
</evidence>
<feature type="compositionally biased region" description="Basic and acidic residues" evidence="1">
    <location>
        <begin position="444"/>
        <end position="475"/>
    </location>
</feature>
<organism evidence="2 3">
    <name type="scientific">Tanacetum coccineum</name>
    <dbReference type="NCBI Taxonomy" id="301880"/>
    <lineage>
        <taxon>Eukaryota</taxon>
        <taxon>Viridiplantae</taxon>
        <taxon>Streptophyta</taxon>
        <taxon>Embryophyta</taxon>
        <taxon>Tracheophyta</taxon>
        <taxon>Spermatophyta</taxon>
        <taxon>Magnoliopsida</taxon>
        <taxon>eudicotyledons</taxon>
        <taxon>Gunneridae</taxon>
        <taxon>Pentapetalae</taxon>
        <taxon>asterids</taxon>
        <taxon>campanulids</taxon>
        <taxon>Asterales</taxon>
        <taxon>Asteraceae</taxon>
        <taxon>Asteroideae</taxon>
        <taxon>Anthemideae</taxon>
        <taxon>Anthemidinae</taxon>
        <taxon>Tanacetum</taxon>
    </lineage>
</organism>
<dbReference type="Proteomes" id="UP001151760">
    <property type="component" value="Unassembled WGS sequence"/>
</dbReference>
<comment type="caution">
    <text evidence="2">The sequence shown here is derived from an EMBL/GenBank/DDBJ whole genome shotgun (WGS) entry which is preliminary data.</text>
</comment>
<protein>
    <submittedName>
        <fullName evidence="2">Uncharacterized protein</fullName>
    </submittedName>
</protein>
<feature type="compositionally biased region" description="Polar residues" evidence="1">
    <location>
        <begin position="478"/>
        <end position="499"/>
    </location>
</feature>
<feature type="compositionally biased region" description="Low complexity" evidence="1">
    <location>
        <begin position="350"/>
        <end position="359"/>
    </location>
</feature>
<sequence>MAQPQRPADVHQDDLCPPNKHYALMNKKIDLDNPHYLNESKIMANIIQNHPLRFSIVASSSVPWIYLGQFWHTLQEDGLKYRLKFLRSPSNFKTTGLVQPWQTLGKIFARCLTTRVTGHDQPPLQIMQIARVKYHNLENDAMVKNIFNSGKHKDGFGMKVPSWMITDEMKLTNHYQMTLSAPRSPNLETDEGESSAPLKSTVIRLCIPQRRSTQLTPPTPIPTTAEADDIILQDTIQLSLAEQKSHEELEAKQNVQKVEEHLIAEDIEKLVEGTENEENVEVNSSTLRQDDTQNIPGTRLEPMSDKESLEVEITTEAQPVYINEEEEESAEDDYELKRREKGKHVEESRSTPSPTTIRSPRIHSTLVSLDTEKLQELTVTDPPPSFSTPSSSLPKLKISATNRLLSLFKPKPGRFKRYKSFFDELQGRYGYLFERLKTRPSVVRPRDQDDPHDVAHPKGENSEKRQKTSEHETFVFRESSSGQDFKSKPGPSTSDNQEQLDYFDFGTDSYATDDDEIPNEKVSQELVDEMLHTVDEAKLHKVVDEMLRQRCTSEDEHQYHIDQMQNFLKKDIVWESRKEIIRGNSGPEKIVLSLHKFPAVIFPDDDIEERTSRWKQKEPGKPKEAVYSNSKIIQMIKTYWELRHEHKFITEIIARRANDIIVSITESDYKNLNKNDIEDMYLLVINNKVDDYAETNNLTAPTITFSGIKKYKMFSIVSEPVVLEGLKSYNNDVKHEYVTQSLSNEYAEYLQLFMEEIEERLKHRDQMRRWEMYVNGRPLGSRRERPE</sequence>
<name>A0ABQ5BEQ3_9ASTR</name>
<gene>
    <name evidence="2" type="ORF">Tco_0859234</name>
</gene>
<feature type="region of interest" description="Disordered" evidence="1">
    <location>
        <begin position="442"/>
        <end position="499"/>
    </location>
</feature>
<proteinExistence type="predicted"/>
<accession>A0ABQ5BEQ3</accession>
<evidence type="ECO:0000313" key="3">
    <source>
        <dbReference type="Proteomes" id="UP001151760"/>
    </source>
</evidence>
<feature type="compositionally biased region" description="Basic and acidic residues" evidence="1">
    <location>
        <begin position="335"/>
        <end position="349"/>
    </location>
</feature>